<proteinExistence type="predicted"/>
<dbReference type="OrthoDB" id="9806601at2"/>
<dbReference type="Gene3D" id="3.50.50.60">
    <property type="entry name" value="FAD/NAD(P)-binding domain"/>
    <property type="match status" value="1"/>
</dbReference>
<dbReference type="InterPro" id="IPR006076">
    <property type="entry name" value="FAD-dep_OxRdtase"/>
</dbReference>
<dbReference type="InterPro" id="IPR036188">
    <property type="entry name" value="FAD/NAD-bd_sf"/>
</dbReference>
<dbReference type="Pfam" id="PF01266">
    <property type="entry name" value="DAO"/>
    <property type="match status" value="1"/>
</dbReference>
<keyword evidence="1" id="KW-0560">Oxidoreductase</keyword>
<dbReference type="Proteomes" id="UP000184191">
    <property type="component" value="Unassembled WGS sequence"/>
</dbReference>
<dbReference type="STRING" id="1054996.SAMN05444414_101297"/>
<name>A0A1M6VGW8_9RHOB</name>
<keyword evidence="4" id="KW-1185">Reference proteome</keyword>
<dbReference type="SUPFAM" id="SSF51905">
    <property type="entry name" value="FAD/NAD(P)-binding domain"/>
    <property type="match status" value="1"/>
</dbReference>
<dbReference type="PANTHER" id="PTHR13847">
    <property type="entry name" value="SARCOSINE DEHYDROGENASE-RELATED"/>
    <property type="match status" value="1"/>
</dbReference>
<reference evidence="4" key="1">
    <citation type="submission" date="2016-11" db="EMBL/GenBank/DDBJ databases">
        <authorList>
            <person name="Varghese N."/>
            <person name="Submissions S."/>
        </authorList>
    </citation>
    <scope>NUCLEOTIDE SEQUENCE [LARGE SCALE GENOMIC DNA]</scope>
    <source>
        <strain evidence="4">DSM 29327</strain>
    </source>
</reference>
<gene>
    <name evidence="3" type="ORF">SAMN05444414_101297</name>
</gene>
<evidence type="ECO:0000256" key="1">
    <source>
        <dbReference type="ARBA" id="ARBA00023002"/>
    </source>
</evidence>
<dbReference type="RefSeq" id="WP_073194200.1">
    <property type="nucleotide sequence ID" value="NZ_FRBN01000001.1"/>
</dbReference>
<protein>
    <submittedName>
        <fullName evidence="3">Glycine/D-amino acid oxidase</fullName>
    </submittedName>
</protein>
<evidence type="ECO:0000313" key="4">
    <source>
        <dbReference type="Proteomes" id="UP000184191"/>
    </source>
</evidence>
<accession>A0A1M6VGW8</accession>
<dbReference type="EMBL" id="FRBN01000001">
    <property type="protein sequence ID" value="SHK80585.1"/>
    <property type="molecule type" value="Genomic_DNA"/>
</dbReference>
<dbReference type="AlphaFoldDB" id="A0A1M6VGW8"/>
<dbReference type="GO" id="GO:0016491">
    <property type="term" value="F:oxidoreductase activity"/>
    <property type="evidence" value="ECO:0007669"/>
    <property type="project" value="UniProtKB-KW"/>
</dbReference>
<organism evidence="3 4">
    <name type="scientific">Roseovarius marisflavi</name>
    <dbReference type="NCBI Taxonomy" id="1054996"/>
    <lineage>
        <taxon>Bacteria</taxon>
        <taxon>Pseudomonadati</taxon>
        <taxon>Pseudomonadota</taxon>
        <taxon>Alphaproteobacteria</taxon>
        <taxon>Rhodobacterales</taxon>
        <taxon>Roseobacteraceae</taxon>
        <taxon>Roseovarius</taxon>
    </lineage>
</organism>
<evidence type="ECO:0000259" key="2">
    <source>
        <dbReference type="Pfam" id="PF01266"/>
    </source>
</evidence>
<dbReference type="Gene3D" id="3.30.9.10">
    <property type="entry name" value="D-Amino Acid Oxidase, subunit A, domain 2"/>
    <property type="match status" value="1"/>
</dbReference>
<feature type="domain" description="FAD dependent oxidoreductase" evidence="2">
    <location>
        <begin position="28"/>
        <end position="374"/>
    </location>
</feature>
<dbReference type="GO" id="GO:0005737">
    <property type="term" value="C:cytoplasm"/>
    <property type="evidence" value="ECO:0007669"/>
    <property type="project" value="TreeGrafter"/>
</dbReference>
<dbReference type="PANTHER" id="PTHR13847:SF275">
    <property type="entry name" value="GAMMA-GLUTAMYLPUTRESCINE OXIDOREDUCTASE"/>
    <property type="match status" value="1"/>
</dbReference>
<sequence length="419" mass="43842">MSRLGNLWRQSARESFEAPGFQGDLGVDLVIIGAGFTGLSAALAAAGQGATVAVLEANTVGHGGSGRNVGLVNAGLWLPPDDVCRALGAAAGEHLNTVLGGAPDVVFDVITRHAIDCEPRRAGTLHLAHAPKGEAQLKARLAQVQARGAPVQYLAADEVAKRTASAAFGGALFDARAGTIQPLAYARGLARAAAEQGARIYENSPVTGAARHGGQWVVTSRSGKIRARRLLVATNAYHQPLAHMSMPTVPVVQYFQLATKPLGTNLAGDILAGGEGAWDTGLIMTSIRRDEAGRVIIGGMGSEAVTHTNWAERKLSMLFPRLAGSEIEHAWSGKIAMTQDHLPRILRLGREGLAVFGYSGRGIGPGTVFGRAAALALLSDDESGLPVPGVDMYNERFCTLKTLFYETGARLVHLGAARS</sequence>
<evidence type="ECO:0000313" key="3">
    <source>
        <dbReference type="EMBL" id="SHK80585.1"/>
    </source>
</evidence>